<dbReference type="Proteomes" id="UP000823928">
    <property type="component" value="Unassembled WGS sequence"/>
</dbReference>
<evidence type="ECO:0000313" key="2">
    <source>
        <dbReference type="Proteomes" id="UP000823928"/>
    </source>
</evidence>
<gene>
    <name evidence="1" type="ORF">IAC10_04965</name>
</gene>
<sequence>MNEAKLEAAVMELFQQEEYEYVQGDFILREAGEVLLKDDLKAYLLSRYASDEISETEVESIILALQRAPHEPLYES</sequence>
<comment type="caution">
    <text evidence="1">The sequence shown here is derived from an EMBL/GenBank/DDBJ whole genome shotgun (WGS) entry which is preliminary data.</text>
</comment>
<organism evidence="1 2">
    <name type="scientific">Candidatus Scatousia excrementigallinarum</name>
    <dbReference type="NCBI Taxonomy" id="2840935"/>
    <lineage>
        <taxon>Bacteria</taxon>
        <taxon>Candidatus Scatousia</taxon>
    </lineage>
</organism>
<reference evidence="1" key="1">
    <citation type="submission" date="2020-10" db="EMBL/GenBank/DDBJ databases">
        <authorList>
            <person name="Gilroy R."/>
        </authorList>
    </citation>
    <scope>NUCLEOTIDE SEQUENCE</scope>
    <source>
        <strain evidence="1">6276</strain>
    </source>
</reference>
<accession>A0A9D1EXZ0</accession>
<feature type="non-terminal residue" evidence="1">
    <location>
        <position position="76"/>
    </location>
</feature>
<reference evidence="1" key="2">
    <citation type="journal article" date="2021" name="PeerJ">
        <title>Extensive microbial diversity within the chicken gut microbiome revealed by metagenomics and culture.</title>
        <authorList>
            <person name="Gilroy R."/>
            <person name="Ravi A."/>
            <person name="Getino M."/>
            <person name="Pursley I."/>
            <person name="Horton D.L."/>
            <person name="Alikhan N.F."/>
            <person name="Baker D."/>
            <person name="Gharbi K."/>
            <person name="Hall N."/>
            <person name="Watson M."/>
            <person name="Adriaenssens E.M."/>
            <person name="Foster-Nyarko E."/>
            <person name="Jarju S."/>
            <person name="Secka A."/>
            <person name="Antonio M."/>
            <person name="Oren A."/>
            <person name="Chaudhuri R.R."/>
            <person name="La Ragione R."/>
            <person name="Hildebrand F."/>
            <person name="Pallen M.J."/>
        </authorList>
    </citation>
    <scope>NUCLEOTIDE SEQUENCE</scope>
    <source>
        <strain evidence="1">6276</strain>
    </source>
</reference>
<dbReference type="AlphaFoldDB" id="A0A9D1EXZ0"/>
<dbReference type="EMBL" id="DVIU01000104">
    <property type="protein sequence ID" value="HIS35965.1"/>
    <property type="molecule type" value="Genomic_DNA"/>
</dbReference>
<evidence type="ECO:0000313" key="1">
    <source>
        <dbReference type="EMBL" id="HIS35965.1"/>
    </source>
</evidence>
<protein>
    <submittedName>
        <fullName evidence="1">Uncharacterized protein</fullName>
    </submittedName>
</protein>
<name>A0A9D1EXZ0_9BACT</name>
<proteinExistence type="predicted"/>